<organism evidence="1 2">
    <name type="scientific">Adiantum capillus-veneris</name>
    <name type="common">Maidenhair fern</name>
    <dbReference type="NCBI Taxonomy" id="13818"/>
    <lineage>
        <taxon>Eukaryota</taxon>
        <taxon>Viridiplantae</taxon>
        <taxon>Streptophyta</taxon>
        <taxon>Embryophyta</taxon>
        <taxon>Tracheophyta</taxon>
        <taxon>Polypodiopsida</taxon>
        <taxon>Polypodiidae</taxon>
        <taxon>Polypodiales</taxon>
        <taxon>Pteridineae</taxon>
        <taxon>Pteridaceae</taxon>
        <taxon>Vittarioideae</taxon>
        <taxon>Adiantum</taxon>
    </lineage>
</organism>
<accession>A0A9D4VFP1</accession>
<evidence type="ECO:0000313" key="1">
    <source>
        <dbReference type="EMBL" id="KAI5084771.1"/>
    </source>
</evidence>
<gene>
    <name evidence="1" type="ORF">GOP47_0000940</name>
</gene>
<comment type="caution">
    <text evidence="1">The sequence shown here is derived from an EMBL/GenBank/DDBJ whole genome shotgun (WGS) entry which is preliminary data.</text>
</comment>
<protein>
    <submittedName>
        <fullName evidence="1">Uncharacterized protein</fullName>
    </submittedName>
</protein>
<dbReference type="Proteomes" id="UP000886520">
    <property type="component" value="Chromosome 1"/>
</dbReference>
<sequence length="68" mass="8054">MSDRSRAPPDRHPIFRPHLIELTWQDREVIRAGGYLIPCQLEHMILQTKPTLCQTRKWDPGRICSRTM</sequence>
<dbReference type="EMBL" id="JABFUD020000001">
    <property type="protein sequence ID" value="KAI5084771.1"/>
    <property type="molecule type" value="Genomic_DNA"/>
</dbReference>
<proteinExistence type="predicted"/>
<dbReference type="AlphaFoldDB" id="A0A9D4VFP1"/>
<evidence type="ECO:0000313" key="2">
    <source>
        <dbReference type="Proteomes" id="UP000886520"/>
    </source>
</evidence>
<name>A0A9D4VFP1_ADICA</name>
<reference evidence="1" key="1">
    <citation type="submission" date="2021-01" db="EMBL/GenBank/DDBJ databases">
        <title>Adiantum capillus-veneris genome.</title>
        <authorList>
            <person name="Fang Y."/>
            <person name="Liao Q."/>
        </authorList>
    </citation>
    <scope>NUCLEOTIDE SEQUENCE</scope>
    <source>
        <strain evidence="1">H3</strain>
        <tissue evidence="1">Leaf</tissue>
    </source>
</reference>
<keyword evidence="2" id="KW-1185">Reference proteome</keyword>